<dbReference type="Pfam" id="PF13041">
    <property type="entry name" value="PPR_2"/>
    <property type="match status" value="2"/>
</dbReference>
<accession>A0AA35YZ62</accession>
<feature type="repeat" description="PPR" evidence="2">
    <location>
        <begin position="236"/>
        <end position="270"/>
    </location>
</feature>
<keyword evidence="4" id="KW-1185">Reference proteome</keyword>
<feature type="repeat" description="PPR" evidence="2">
    <location>
        <begin position="534"/>
        <end position="568"/>
    </location>
</feature>
<protein>
    <recommendedName>
        <fullName evidence="5">Pentatricopeptide repeat-containing protein</fullName>
    </recommendedName>
</protein>
<dbReference type="Proteomes" id="UP001177003">
    <property type="component" value="Chromosome 4"/>
</dbReference>
<dbReference type="Gene3D" id="1.25.40.10">
    <property type="entry name" value="Tetratricopeptide repeat domain"/>
    <property type="match status" value="6"/>
</dbReference>
<dbReference type="PANTHER" id="PTHR47926">
    <property type="entry name" value="PENTATRICOPEPTIDE REPEAT-CONTAINING PROTEIN"/>
    <property type="match status" value="1"/>
</dbReference>
<evidence type="ECO:0000313" key="4">
    <source>
        <dbReference type="Proteomes" id="UP001177003"/>
    </source>
</evidence>
<sequence length="723" mass="80563">MNSELIKVNCLLAKLTKSQQYTKTLQLFHKIQSSHYLKPDQYTLSTTLTASANLRDDTAGNQVHAHVIKTGYKIYSHVANTLLFLYSKSEDLTSVKRVFAEIKFPDVYSWTTLLSACTNLGEVDYACHLLDQIPHRNEAVWNAVITGCADNGYPSIALDMFNRMHLLGIRHDNYSYASVLSMCSSELIDYGVQVHSLVIKTGFLVKPSVTNALITMYFNFGNANDAHQVFDETEHDHITYNAMISGLVSMGKDENALVMFKNMQEIGLNPTERTYVSLMSSSPCKNLSTQLHAHSIKTGFHDSNSVSNAAITMYSNNSEFHSAELVFMELEQKDRVSWNAMITIHAQSNSNSGDAIPTYLQMQHHGIKPDEFTIGSLLSTMESIQSVMTILAIVIKNNLISKTEVSNALISNLSKRNGIKEAYIIFNETNSKNLISWNSMISGFHSNGYSFHALNLFSNIIVSRLTPDVYTLTMVLNICATISSLTYGKEIHGYIIKSHYFHNTSLGNSLIALYSKCGDLNWSSRVFDSIIHKDVISWNSMISAYGQHGKGEKAISCFESMQDSDSDSVKVKVKVKPDHTTFIVVLTACSHAGLVEDGVKIFKSMVNEYGLEPGVDHFSCVVDLLGRAGYLDEVEKMVKSDWCNVDCSVWWSLFSSCAAHGDLRLGRIVGGILLEMEEDKSSVYVVLANMLADGGFWEEAEGVRKMMRGHGVVKQPGYSWIRS</sequence>
<dbReference type="FunFam" id="1.25.40.10:FF:001174">
    <property type="entry name" value="Pentatricopeptide repeat-containing protein At3g49740"/>
    <property type="match status" value="1"/>
</dbReference>
<dbReference type="Pfam" id="PF01535">
    <property type="entry name" value="PPR"/>
    <property type="match status" value="4"/>
</dbReference>
<dbReference type="GO" id="GO:0003723">
    <property type="term" value="F:RNA binding"/>
    <property type="evidence" value="ECO:0007669"/>
    <property type="project" value="InterPro"/>
</dbReference>
<dbReference type="InterPro" id="IPR011990">
    <property type="entry name" value="TPR-like_helical_dom_sf"/>
</dbReference>
<name>A0AA35YZ62_LACSI</name>
<evidence type="ECO:0008006" key="5">
    <source>
        <dbReference type="Google" id="ProtNLM"/>
    </source>
</evidence>
<reference evidence="3" key="1">
    <citation type="submission" date="2023-04" db="EMBL/GenBank/DDBJ databases">
        <authorList>
            <person name="Vijverberg K."/>
            <person name="Xiong W."/>
            <person name="Schranz E."/>
        </authorList>
    </citation>
    <scope>NUCLEOTIDE SEQUENCE</scope>
</reference>
<dbReference type="NCBIfam" id="TIGR00756">
    <property type="entry name" value="PPR"/>
    <property type="match status" value="4"/>
</dbReference>
<feature type="repeat" description="PPR" evidence="2">
    <location>
        <begin position="334"/>
        <end position="369"/>
    </location>
</feature>
<dbReference type="FunFam" id="1.25.40.10:FF:000090">
    <property type="entry name" value="Pentatricopeptide repeat-containing protein, chloroplastic"/>
    <property type="match status" value="1"/>
</dbReference>
<dbReference type="Pfam" id="PF20431">
    <property type="entry name" value="E_motif"/>
    <property type="match status" value="1"/>
</dbReference>
<evidence type="ECO:0000256" key="2">
    <source>
        <dbReference type="PROSITE-ProRule" id="PRU00708"/>
    </source>
</evidence>
<proteinExistence type="predicted"/>
<feature type="repeat" description="PPR" evidence="2">
    <location>
        <begin position="433"/>
        <end position="467"/>
    </location>
</feature>
<dbReference type="GO" id="GO:0009451">
    <property type="term" value="P:RNA modification"/>
    <property type="evidence" value="ECO:0007669"/>
    <property type="project" value="InterPro"/>
</dbReference>
<evidence type="ECO:0000313" key="3">
    <source>
        <dbReference type="EMBL" id="CAI9282781.1"/>
    </source>
</evidence>
<dbReference type="PANTHER" id="PTHR47926:SF465">
    <property type="entry name" value="PENTATRICOPEPTIDE REPEAT (PPR-LIKE) SUPERFAMILY PROTEIN"/>
    <property type="match status" value="1"/>
</dbReference>
<feature type="repeat" description="PPR" evidence="2">
    <location>
        <begin position="578"/>
        <end position="613"/>
    </location>
</feature>
<dbReference type="PROSITE" id="PS51375">
    <property type="entry name" value="PPR"/>
    <property type="match status" value="6"/>
</dbReference>
<dbReference type="InterPro" id="IPR002885">
    <property type="entry name" value="PPR_rpt"/>
</dbReference>
<dbReference type="EMBL" id="OX465080">
    <property type="protein sequence ID" value="CAI9282781.1"/>
    <property type="molecule type" value="Genomic_DNA"/>
</dbReference>
<evidence type="ECO:0000256" key="1">
    <source>
        <dbReference type="ARBA" id="ARBA00022737"/>
    </source>
</evidence>
<gene>
    <name evidence="3" type="ORF">LSALG_LOCUS22403</name>
</gene>
<feature type="repeat" description="PPR" evidence="2">
    <location>
        <begin position="137"/>
        <end position="171"/>
    </location>
</feature>
<dbReference type="InterPro" id="IPR046960">
    <property type="entry name" value="PPR_At4g14850-like_plant"/>
</dbReference>
<organism evidence="3 4">
    <name type="scientific">Lactuca saligna</name>
    <name type="common">Willowleaf lettuce</name>
    <dbReference type="NCBI Taxonomy" id="75948"/>
    <lineage>
        <taxon>Eukaryota</taxon>
        <taxon>Viridiplantae</taxon>
        <taxon>Streptophyta</taxon>
        <taxon>Embryophyta</taxon>
        <taxon>Tracheophyta</taxon>
        <taxon>Spermatophyta</taxon>
        <taxon>Magnoliopsida</taxon>
        <taxon>eudicotyledons</taxon>
        <taxon>Gunneridae</taxon>
        <taxon>Pentapetalae</taxon>
        <taxon>asterids</taxon>
        <taxon>campanulids</taxon>
        <taxon>Asterales</taxon>
        <taxon>Asteraceae</taxon>
        <taxon>Cichorioideae</taxon>
        <taxon>Cichorieae</taxon>
        <taxon>Lactucinae</taxon>
        <taxon>Lactuca</taxon>
    </lineage>
</organism>
<keyword evidence="1" id="KW-0677">Repeat</keyword>
<dbReference type="AlphaFoldDB" id="A0AA35YZ62"/>
<dbReference type="InterPro" id="IPR046848">
    <property type="entry name" value="E_motif"/>
</dbReference>